<feature type="domain" description="LicD/FKTN/FKRP nucleotidyltransferase" evidence="6">
    <location>
        <begin position="31"/>
        <end position="132"/>
    </location>
</feature>
<keyword evidence="4" id="KW-0472">Membrane</keyword>
<accession>A0AAN6P9G2</accession>
<dbReference type="EMBL" id="MU854492">
    <property type="protein sequence ID" value="KAK4034150.1"/>
    <property type="molecule type" value="Genomic_DNA"/>
</dbReference>
<keyword evidence="8" id="KW-1185">Reference proteome</keyword>
<evidence type="ECO:0000256" key="1">
    <source>
        <dbReference type="ARBA" id="ARBA00004167"/>
    </source>
</evidence>
<feature type="domain" description="LicD/FKTN/FKRP nucleotidyltransferase" evidence="6">
    <location>
        <begin position="154"/>
        <end position="185"/>
    </location>
</feature>
<evidence type="ECO:0000256" key="2">
    <source>
        <dbReference type="ARBA" id="ARBA00022692"/>
    </source>
</evidence>
<evidence type="ECO:0000313" key="8">
    <source>
        <dbReference type="Proteomes" id="UP001303115"/>
    </source>
</evidence>
<evidence type="ECO:0000256" key="5">
    <source>
        <dbReference type="SAM" id="MobiDB-lite"/>
    </source>
</evidence>
<dbReference type="GO" id="GO:0016020">
    <property type="term" value="C:membrane"/>
    <property type="evidence" value="ECO:0007669"/>
    <property type="project" value="UniProtKB-SubCell"/>
</dbReference>
<keyword evidence="2" id="KW-0812">Transmembrane</keyword>
<comment type="caution">
    <text evidence="7">The sequence shown here is derived from an EMBL/GenBank/DDBJ whole genome shotgun (WGS) entry which is preliminary data.</text>
</comment>
<dbReference type="InterPro" id="IPR007074">
    <property type="entry name" value="LicD/FKTN/FKRP_NTP_transf"/>
</dbReference>
<feature type="region of interest" description="Disordered" evidence="5">
    <location>
        <begin position="215"/>
        <end position="235"/>
    </location>
</feature>
<protein>
    <submittedName>
        <fullName evidence="7">LicD family-domain-containing protein</fullName>
    </submittedName>
</protein>
<proteinExistence type="predicted"/>
<name>A0AAN6P9G2_9PEZI</name>
<dbReference type="Pfam" id="PF04991">
    <property type="entry name" value="LicD"/>
    <property type="match status" value="2"/>
</dbReference>
<sequence>RFAKRALSYDERNTTLKNLVQTYLATFNDLGVETWLMHGSLLGWWWGKQVLPWDLTIRTQVSEPDIFFLAAYHNMSTFSFKSPDRPKSNRRRYLLELSPYAKDREQADPLHPADARWIDTETGLSIDVYAVRYNLTHPGGEGMLSCKDGSEIMDTYLFPLRNTTFEGVPAKIPYRYQELLAMEYGAGALTETGQHDHWFDEDKMQWVLKEEPKLPNTAALDGNEMTGDGARDAEL</sequence>
<reference evidence="8" key="1">
    <citation type="journal article" date="2023" name="Mol. Phylogenet. Evol.">
        <title>Genome-scale phylogeny and comparative genomics of the fungal order Sordariales.</title>
        <authorList>
            <person name="Hensen N."/>
            <person name="Bonometti L."/>
            <person name="Westerberg I."/>
            <person name="Brannstrom I.O."/>
            <person name="Guillou S."/>
            <person name="Cros-Aarteil S."/>
            <person name="Calhoun S."/>
            <person name="Haridas S."/>
            <person name="Kuo A."/>
            <person name="Mondo S."/>
            <person name="Pangilinan J."/>
            <person name="Riley R."/>
            <person name="LaButti K."/>
            <person name="Andreopoulos B."/>
            <person name="Lipzen A."/>
            <person name="Chen C."/>
            <person name="Yan M."/>
            <person name="Daum C."/>
            <person name="Ng V."/>
            <person name="Clum A."/>
            <person name="Steindorff A."/>
            <person name="Ohm R.A."/>
            <person name="Martin F."/>
            <person name="Silar P."/>
            <person name="Natvig D.O."/>
            <person name="Lalanne C."/>
            <person name="Gautier V."/>
            <person name="Ament-Velasquez S.L."/>
            <person name="Kruys A."/>
            <person name="Hutchinson M.I."/>
            <person name="Powell A.J."/>
            <person name="Barry K."/>
            <person name="Miller A.N."/>
            <person name="Grigoriev I.V."/>
            <person name="Debuchy R."/>
            <person name="Gladieux P."/>
            <person name="Hiltunen Thoren M."/>
            <person name="Johannesson H."/>
        </authorList>
    </citation>
    <scope>NUCLEOTIDE SEQUENCE [LARGE SCALE GENOMIC DNA]</scope>
    <source>
        <strain evidence="8">CBS 284.82</strain>
    </source>
</reference>
<comment type="subcellular location">
    <subcellularLocation>
        <location evidence="1">Membrane</location>
        <topology evidence="1">Single-pass membrane protein</topology>
    </subcellularLocation>
</comment>
<dbReference type="Proteomes" id="UP001303115">
    <property type="component" value="Unassembled WGS sequence"/>
</dbReference>
<dbReference type="AlphaFoldDB" id="A0AAN6P9G2"/>
<dbReference type="GO" id="GO:0009100">
    <property type="term" value="P:glycoprotein metabolic process"/>
    <property type="evidence" value="ECO:0007669"/>
    <property type="project" value="UniProtKB-ARBA"/>
</dbReference>
<feature type="non-terminal residue" evidence="7">
    <location>
        <position position="1"/>
    </location>
</feature>
<evidence type="ECO:0000256" key="3">
    <source>
        <dbReference type="ARBA" id="ARBA00022989"/>
    </source>
</evidence>
<gene>
    <name evidence="7" type="ORF">C8A01DRAFT_18992</name>
</gene>
<evidence type="ECO:0000259" key="6">
    <source>
        <dbReference type="Pfam" id="PF04991"/>
    </source>
</evidence>
<dbReference type="PANTHER" id="PTHR15407:SF32">
    <property type="entry name" value="PROTEIN (MNN4), PUTATIVE (AFU_ORTHOLOGUE AFUA_1G03790)-RELATED"/>
    <property type="match status" value="1"/>
</dbReference>
<dbReference type="PANTHER" id="PTHR15407">
    <property type="entry name" value="FUKUTIN-RELATED"/>
    <property type="match status" value="1"/>
</dbReference>
<evidence type="ECO:0000313" key="7">
    <source>
        <dbReference type="EMBL" id="KAK4034150.1"/>
    </source>
</evidence>
<keyword evidence="3" id="KW-1133">Transmembrane helix</keyword>
<evidence type="ECO:0000256" key="4">
    <source>
        <dbReference type="ARBA" id="ARBA00023136"/>
    </source>
</evidence>
<dbReference type="InterPro" id="IPR009644">
    <property type="entry name" value="FKTN/MNN4/W02B3.4-1"/>
</dbReference>
<organism evidence="7 8">
    <name type="scientific">Parachaetomium inaequale</name>
    <dbReference type="NCBI Taxonomy" id="2588326"/>
    <lineage>
        <taxon>Eukaryota</taxon>
        <taxon>Fungi</taxon>
        <taxon>Dikarya</taxon>
        <taxon>Ascomycota</taxon>
        <taxon>Pezizomycotina</taxon>
        <taxon>Sordariomycetes</taxon>
        <taxon>Sordariomycetidae</taxon>
        <taxon>Sordariales</taxon>
        <taxon>Chaetomiaceae</taxon>
        <taxon>Parachaetomium</taxon>
    </lineage>
</organism>